<dbReference type="AlphaFoldDB" id="A0A0E0LZ39"/>
<dbReference type="EnsemblPlants" id="OPUNC09G02800.1">
    <property type="protein sequence ID" value="OPUNC09G02800.1"/>
    <property type="gene ID" value="OPUNC09G02800"/>
</dbReference>
<proteinExistence type="predicted"/>
<reference evidence="1" key="1">
    <citation type="submission" date="2015-04" db="UniProtKB">
        <authorList>
            <consortium name="EnsemblPlants"/>
        </authorList>
    </citation>
    <scope>IDENTIFICATION</scope>
</reference>
<reference evidence="1" key="2">
    <citation type="submission" date="2018-05" db="EMBL/GenBank/DDBJ databases">
        <title>OpunRS2 (Oryza punctata Reference Sequence Version 2).</title>
        <authorList>
            <person name="Zhang J."/>
            <person name="Kudrna D."/>
            <person name="Lee S."/>
            <person name="Talag J."/>
            <person name="Welchert J."/>
            <person name="Wing R.A."/>
        </authorList>
    </citation>
    <scope>NUCLEOTIDE SEQUENCE [LARGE SCALE GENOMIC DNA]</scope>
</reference>
<evidence type="ECO:0000313" key="2">
    <source>
        <dbReference type="Proteomes" id="UP000026962"/>
    </source>
</evidence>
<keyword evidence="2" id="KW-1185">Reference proteome</keyword>
<dbReference type="HOGENOM" id="CLU_2487316_0_0_1"/>
<protein>
    <submittedName>
        <fullName evidence="1">Uncharacterized protein</fullName>
    </submittedName>
</protein>
<evidence type="ECO:0000313" key="1">
    <source>
        <dbReference type="EnsemblPlants" id="OPUNC09G02800.1"/>
    </source>
</evidence>
<accession>A0A0E0LZ39</accession>
<dbReference type="Gramene" id="OPUNC09G02800.1">
    <property type="protein sequence ID" value="OPUNC09G02800.1"/>
    <property type="gene ID" value="OPUNC09G02800"/>
</dbReference>
<name>A0A0E0LZ39_ORYPU</name>
<dbReference type="Proteomes" id="UP000026962">
    <property type="component" value="Chromosome 9"/>
</dbReference>
<organism evidence="1">
    <name type="scientific">Oryza punctata</name>
    <name type="common">Red rice</name>
    <dbReference type="NCBI Taxonomy" id="4537"/>
    <lineage>
        <taxon>Eukaryota</taxon>
        <taxon>Viridiplantae</taxon>
        <taxon>Streptophyta</taxon>
        <taxon>Embryophyta</taxon>
        <taxon>Tracheophyta</taxon>
        <taxon>Spermatophyta</taxon>
        <taxon>Magnoliopsida</taxon>
        <taxon>Liliopsida</taxon>
        <taxon>Poales</taxon>
        <taxon>Poaceae</taxon>
        <taxon>BOP clade</taxon>
        <taxon>Oryzoideae</taxon>
        <taxon>Oryzeae</taxon>
        <taxon>Oryzinae</taxon>
        <taxon>Oryza</taxon>
    </lineage>
</organism>
<sequence length="87" mass="9124">MVGALGVVFPLGGIVETSSLPVGAEWAPLLSTPHSDSVCEALSGGLADPYEGEGYFFSLTLSLYNHPLQQRLGAYAQLFVVDVGVQL</sequence>